<dbReference type="AlphaFoldDB" id="A0A951UQ58"/>
<proteinExistence type="predicted"/>
<dbReference type="EMBL" id="JAHHHD010000069">
    <property type="protein sequence ID" value="MBW4662332.1"/>
    <property type="molecule type" value="Genomic_DNA"/>
</dbReference>
<dbReference type="Proteomes" id="UP000757435">
    <property type="component" value="Unassembled WGS sequence"/>
</dbReference>
<sequence>MKAEQLELALWDQLQRAQQSPEFLDVESMLDAVEATVAHLPESEQLRFAGEALLQVAELCVARSALWMTEWEESSRDPIVERGFFAEVVRQTMAVDLSELMEPISPRKQRVKSTQKPEGSIVAPVGKAAVLAMVEQLEAAVADEAERSQEVLAIAHEEKVSFWTEAIERRLQDTPDERISFTELCRYLSMPWVEVWLGLLLGGFELEQRGEFYQAAIWVRCLKDQPAVSKNLLRK</sequence>
<reference evidence="1" key="2">
    <citation type="journal article" date="2022" name="Microbiol. Resour. Announc.">
        <title>Metagenome Sequencing to Explore Phylogenomics of Terrestrial Cyanobacteria.</title>
        <authorList>
            <person name="Ward R.D."/>
            <person name="Stajich J.E."/>
            <person name="Johansen J.R."/>
            <person name="Huntemann M."/>
            <person name="Clum A."/>
            <person name="Foster B."/>
            <person name="Foster B."/>
            <person name="Roux S."/>
            <person name="Palaniappan K."/>
            <person name="Varghese N."/>
            <person name="Mukherjee S."/>
            <person name="Reddy T.B.K."/>
            <person name="Daum C."/>
            <person name="Copeland A."/>
            <person name="Chen I.A."/>
            <person name="Ivanova N.N."/>
            <person name="Kyrpides N.C."/>
            <person name="Shapiro N."/>
            <person name="Eloe-Fadrosh E.A."/>
            <person name="Pietrasiak N."/>
        </authorList>
    </citation>
    <scope>NUCLEOTIDE SEQUENCE</scope>
    <source>
        <strain evidence="1">UHER 2000/2452</strain>
    </source>
</reference>
<evidence type="ECO:0000313" key="2">
    <source>
        <dbReference type="Proteomes" id="UP000757435"/>
    </source>
</evidence>
<comment type="caution">
    <text evidence="1">The sequence shown here is derived from an EMBL/GenBank/DDBJ whole genome shotgun (WGS) entry which is preliminary data.</text>
</comment>
<protein>
    <submittedName>
        <fullName evidence="1">Uncharacterized protein</fullName>
    </submittedName>
</protein>
<evidence type="ECO:0000313" key="1">
    <source>
        <dbReference type="EMBL" id="MBW4662332.1"/>
    </source>
</evidence>
<name>A0A951UQ58_9CYAN</name>
<accession>A0A951UQ58</accession>
<reference evidence="1" key="1">
    <citation type="submission" date="2021-05" db="EMBL/GenBank/DDBJ databases">
        <authorList>
            <person name="Pietrasiak N."/>
            <person name="Ward R."/>
            <person name="Stajich J.E."/>
            <person name="Kurbessoian T."/>
        </authorList>
    </citation>
    <scope>NUCLEOTIDE SEQUENCE</scope>
    <source>
        <strain evidence="1">UHER 2000/2452</strain>
    </source>
</reference>
<gene>
    <name evidence="1" type="ORF">KME15_27075</name>
</gene>
<organism evidence="1 2">
    <name type="scientific">Drouetiella hepatica Uher 2000/2452</name>
    <dbReference type="NCBI Taxonomy" id="904376"/>
    <lineage>
        <taxon>Bacteria</taxon>
        <taxon>Bacillati</taxon>
        <taxon>Cyanobacteriota</taxon>
        <taxon>Cyanophyceae</taxon>
        <taxon>Oculatellales</taxon>
        <taxon>Oculatellaceae</taxon>
        <taxon>Drouetiella</taxon>
    </lineage>
</organism>